<keyword evidence="2" id="KW-1185">Reference proteome</keyword>
<dbReference type="EMBL" id="QZEY01000018">
    <property type="protein sequence ID" value="RJL23618.1"/>
    <property type="molecule type" value="Genomic_DNA"/>
</dbReference>
<evidence type="ECO:0000313" key="1">
    <source>
        <dbReference type="EMBL" id="RJL23618.1"/>
    </source>
</evidence>
<evidence type="ECO:0000313" key="2">
    <source>
        <dbReference type="Proteomes" id="UP000265768"/>
    </source>
</evidence>
<accession>A0A3A4AQT2</accession>
<evidence type="ECO:0008006" key="3">
    <source>
        <dbReference type="Google" id="ProtNLM"/>
    </source>
</evidence>
<name>A0A3A4AQT2_9ACTN</name>
<dbReference type="Proteomes" id="UP000265768">
    <property type="component" value="Unassembled WGS sequence"/>
</dbReference>
<gene>
    <name evidence="1" type="ORF">D5H75_32475</name>
</gene>
<dbReference type="OrthoDB" id="3255134at2"/>
<organism evidence="1 2">
    <name type="scientific">Bailinhaonella thermotolerans</name>
    <dbReference type="NCBI Taxonomy" id="1070861"/>
    <lineage>
        <taxon>Bacteria</taxon>
        <taxon>Bacillati</taxon>
        <taxon>Actinomycetota</taxon>
        <taxon>Actinomycetes</taxon>
        <taxon>Streptosporangiales</taxon>
        <taxon>Streptosporangiaceae</taxon>
        <taxon>Bailinhaonella</taxon>
    </lineage>
</organism>
<protein>
    <recommendedName>
        <fullName evidence="3">DUF3800 domain-containing protein</fullName>
    </recommendedName>
</protein>
<proteinExistence type="predicted"/>
<comment type="caution">
    <text evidence="1">The sequence shown here is derived from an EMBL/GenBank/DDBJ whole genome shotgun (WGS) entry which is preliminary data.</text>
</comment>
<dbReference type="RefSeq" id="WP_119930406.1">
    <property type="nucleotide sequence ID" value="NZ_QZEY01000018.1"/>
</dbReference>
<sequence length="199" mass="22048">MTRVAYVDESIHDRHGLYVVAGVVAEPRLSAVVQRELSAAAPFPGGPHWHAERAQVRWRLVRAIAELPVRASVHAARFPEPKAKEAARARAMERLVRGLEPEVGGLVLHTREAAQNKLDRRLLRALAGRAPRFRYDHQTSDKEPLIWLPDIVAGAAAAHLIDPVPAYLRVLAPVLAVLEVEETPTEAENFTRWGRDLGA</sequence>
<dbReference type="AlphaFoldDB" id="A0A3A4AQT2"/>
<reference evidence="1 2" key="1">
    <citation type="submission" date="2018-09" db="EMBL/GenBank/DDBJ databases">
        <title>YIM 75507 draft genome.</title>
        <authorList>
            <person name="Tang S."/>
            <person name="Feng Y."/>
        </authorList>
    </citation>
    <scope>NUCLEOTIDE SEQUENCE [LARGE SCALE GENOMIC DNA]</scope>
    <source>
        <strain evidence="1 2">YIM 75507</strain>
    </source>
</reference>